<reference evidence="1 2" key="1">
    <citation type="journal article" date="2017" name="Genome Med.">
        <title>A novel Ruminococcus gnavus clade enriched in inflammatory bowel disease patients.</title>
        <authorList>
            <person name="Hall A.B."/>
            <person name="Yassour M."/>
            <person name="Sauk J."/>
            <person name="Garner A."/>
            <person name="Jiang X."/>
            <person name="Arthur T."/>
            <person name="Lagoudas G.K."/>
            <person name="Vatanen T."/>
            <person name="Fornelos N."/>
            <person name="Wilson R."/>
            <person name="Bertha M."/>
            <person name="Cohen M."/>
            <person name="Garber J."/>
            <person name="Khalili H."/>
            <person name="Gevers D."/>
            <person name="Ananthakrishnan A.N."/>
            <person name="Kugathasan S."/>
            <person name="Lander E.S."/>
            <person name="Blainey P."/>
            <person name="Vlamakis H."/>
            <person name="Xavier R.J."/>
            <person name="Huttenhower C."/>
        </authorList>
    </citation>
    <scope>NUCLEOTIDE SEQUENCE [LARGE SCALE GENOMIC DNA]</scope>
    <source>
        <strain evidence="1 2">RJX1125</strain>
    </source>
</reference>
<sequence length="212" mass="25040">MAYKKSKKASFDKNCVMEALHLRGSSIRKLDDAYEFGWSSKSVERGLRDGEVSPDLLDALGRYLNVEPDYLAGKYHRECEKVKDPFIREIWIRSLKAEKYPYILKQQKTKIEGKFLYDKYIEYVLTIHDISMEQFNSMEGEKRRDFQIALEGAIAPLLIKYFPQNAFGKDTWPDVYRLQSEIEDYGIDEPELPEDFWDDEGEDRFKAKYDNK</sequence>
<organism evidence="1 2">
    <name type="scientific">Mediterraneibacter gnavus</name>
    <name type="common">Ruminococcus gnavus</name>
    <dbReference type="NCBI Taxonomy" id="33038"/>
    <lineage>
        <taxon>Bacteria</taxon>
        <taxon>Bacillati</taxon>
        <taxon>Bacillota</taxon>
        <taxon>Clostridia</taxon>
        <taxon>Lachnospirales</taxon>
        <taxon>Lachnospiraceae</taxon>
        <taxon>Mediterraneibacter</taxon>
    </lineage>
</organism>
<protein>
    <submittedName>
        <fullName evidence="1">Uncharacterized protein</fullName>
    </submittedName>
</protein>
<dbReference type="EMBL" id="NIHT01000013">
    <property type="protein sequence ID" value="PLT74638.1"/>
    <property type="molecule type" value="Genomic_DNA"/>
</dbReference>
<dbReference type="RefSeq" id="WP_101884039.1">
    <property type="nucleotide sequence ID" value="NZ_JAPRAW010000006.1"/>
</dbReference>
<evidence type="ECO:0000313" key="1">
    <source>
        <dbReference type="EMBL" id="PLT74638.1"/>
    </source>
</evidence>
<dbReference type="Proteomes" id="UP000235093">
    <property type="component" value="Unassembled WGS sequence"/>
</dbReference>
<name>A0A2N5PHM7_MEDGN</name>
<dbReference type="AlphaFoldDB" id="A0A2N5PHM7"/>
<gene>
    <name evidence="1" type="ORF">CDL23_09415</name>
</gene>
<comment type="caution">
    <text evidence="1">The sequence shown here is derived from an EMBL/GenBank/DDBJ whole genome shotgun (WGS) entry which is preliminary data.</text>
</comment>
<evidence type="ECO:0000313" key="2">
    <source>
        <dbReference type="Proteomes" id="UP000235093"/>
    </source>
</evidence>
<proteinExistence type="predicted"/>
<accession>A0A2N5PHM7</accession>